<evidence type="ECO:0000313" key="4">
    <source>
        <dbReference type="Proteomes" id="UP000727907"/>
    </source>
</evidence>
<evidence type="ECO:0008006" key="5">
    <source>
        <dbReference type="Google" id="ProtNLM"/>
    </source>
</evidence>
<dbReference type="RefSeq" id="WP_216962581.1">
    <property type="nucleotide sequence ID" value="NZ_JAHOPB010000001.1"/>
</dbReference>
<sequence>MKHSLTLTAIAGILTFAAASAFAQAPGTVGAGVSANGLTQFKDEKTGKVWTPENVSKDNQTPQQQAAMPQSSTDKAFDPNSQVVSTQVVLQRPKGNLMGTVPITAGPNVPVVVIDSPWLQAVPQQNWLSVLYVTNNSANVVDAVVGCTFTNGGRPVQDTRIVLQPSGPGERWGFPVYGPPVTTFVDRVTCRVLSPA</sequence>
<evidence type="ECO:0000313" key="3">
    <source>
        <dbReference type="EMBL" id="MBU8875404.1"/>
    </source>
</evidence>
<dbReference type="EMBL" id="JAHOPB010000001">
    <property type="protein sequence ID" value="MBU8875404.1"/>
    <property type="molecule type" value="Genomic_DNA"/>
</dbReference>
<reference evidence="3 4" key="1">
    <citation type="submission" date="2021-06" db="EMBL/GenBank/DDBJ databases">
        <authorList>
            <person name="Lee D.H."/>
        </authorList>
    </citation>
    <scope>NUCLEOTIDE SEQUENCE [LARGE SCALE GENOMIC DNA]</scope>
    <source>
        <strain evidence="3 4">MMS21-HV4-11</strain>
    </source>
</reference>
<evidence type="ECO:0000256" key="1">
    <source>
        <dbReference type="SAM" id="MobiDB-lite"/>
    </source>
</evidence>
<protein>
    <recommendedName>
        <fullName evidence="5">Secreted protein</fullName>
    </recommendedName>
</protein>
<evidence type="ECO:0000256" key="2">
    <source>
        <dbReference type="SAM" id="SignalP"/>
    </source>
</evidence>
<proteinExistence type="predicted"/>
<feature type="signal peptide" evidence="2">
    <location>
        <begin position="1"/>
        <end position="23"/>
    </location>
</feature>
<gene>
    <name evidence="3" type="ORF">KQ910_16640</name>
</gene>
<dbReference type="Proteomes" id="UP000727907">
    <property type="component" value="Unassembled WGS sequence"/>
</dbReference>
<feature type="chain" id="PRO_5045364506" description="Secreted protein" evidence="2">
    <location>
        <begin position="24"/>
        <end position="196"/>
    </location>
</feature>
<keyword evidence="2" id="KW-0732">Signal</keyword>
<feature type="region of interest" description="Disordered" evidence="1">
    <location>
        <begin position="53"/>
        <end position="79"/>
    </location>
</feature>
<comment type="caution">
    <text evidence="3">The sequence shown here is derived from an EMBL/GenBank/DDBJ whole genome shotgun (WGS) entry which is preliminary data.</text>
</comment>
<accession>A0ABS6IN45</accession>
<keyword evidence="4" id="KW-1185">Reference proteome</keyword>
<organism evidence="3 4">
    <name type="scientific">Reyranella humidisoli</name>
    <dbReference type="NCBI Taxonomy" id="2849149"/>
    <lineage>
        <taxon>Bacteria</taxon>
        <taxon>Pseudomonadati</taxon>
        <taxon>Pseudomonadota</taxon>
        <taxon>Alphaproteobacteria</taxon>
        <taxon>Hyphomicrobiales</taxon>
        <taxon>Reyranellaceae</taxon>
        <taxon>Reyranella</taxon>
    </lineage>
</organism>
<name>A0ABS6IN45_9HYPH</name>